<feature type="region of interest" description="Disordered" evidence="2">
    <location>
        <begin position="220"/>
        <end position="275"/>
    </location>
</feature>
<reference evidence="4" key="1">
    <citation type="journal article" date="2023" name="Mol. Phylogenet. Evol.">
        <title>Genome-scale phylogeny and comparative genomics of the fungal order Sordariales.</title>
        <authorList>
            <person name="Hensen N."/>
            <person name="Bonometti L."/>
            <person name="Westerberg I."/>
            <person name="Brannstrom I.O."/>
            <person name="Guillou S."/>
            <person name="Cros-Aarteil S."/>
            <person name="Calhoun S."/>
            <person name="Haridas S."/>
            <person name="Kuo A."/>
            <person name="Mondo S."/>
            <person name="Pangilinan J."/>
            <person name="Riley R."/>
            <person name="LaButti K."/>
            <person name="Andreopoulos B."/>
            <person name="Lipzen A."/>
            <person name="Chen C."/>
            <person name="Yan M."/>
            <person name="Daum C."/>
            <person name="Ng V."/>
            <person name="Clum A."/>
            <person name="Steindorff A."/>
            <person name="Ohm R.A."/>
            <person name="Martin F."/>
            <person name="Silar P."/>
            <person name="Natvig D.O."/>
            <person name="Lalanne C."/>
            <person name="Gautier V."/>
            <person name="Ament-Velasquez S.L."/>
            <person name="Kruys A."/>
            <person name="Hutchinson M.I."/>
            <person name="Powell A.J."/>
            <person name="Barry K."/>
            <person name="Miller A.N."/>
            <person name="Grigoriev I.V."/>
            <person name="Debuchy R."/>
            <person name="Gladieux P."/>
            <person name="Hiltunen Thoren M."/>
            <person name="Johannesson H."/>
        </authorList>
    </citation>
    <scope>NUCLEOTIDE SEQUENCE</scope>
    <source>
        <strain evidence="4">PSN324</strain>
    </source>
</reference>
<evidence type="ECO:0000256" key="2">
    <source>
        <dbReference type="SAM" id="MobiDB-lite"/>
    </source>
</evidence>
<keyword evidence="5" id="KW-1185">Reference proteome</keyword>
<feature type="coiled-coil region" evidence="1">
    <location>
        <begin position="116"/>
        <end position="143"/>
    </location>
</feature>
<evidence type="ECO:0000313" key="5">
    <source>
        <dbReference type="Proteomes" id="UP001321749"/>
    </source>
</evidence>
<sequence>MPRANSPSKTDAQQRAAKVLRALQDIQSASADDELTIIKISEPISSAVSNPVVARTSDVSTSSLDSPTPSSLEADLLHYKELFAKLRFSYVEQVTKEKFIRAIVGDPPLIVTPQENADLESSNAEAKAALKKLKTEVADMVGALESRSKNLVQRYEKIRTDTARLQPDQLPADVSRLENEIKSLREKQKDSDGKLPLKETLRRVAERRREMAELDRQLTQLGSLAPRKRKEAERLQQELTGLEARRSNSTAAAREAKRRKENSVEGGGEDELEAQGRWLRGADAVLRSVLDIQGEM</sequence>
<accession>A0AAV9I182</accession>
<proteinExistence type="predicted"/>
<evidence type="ECO:0000313" key="4">
    <source>
        <dbReference type="EMBL" id="KAK4466736.1"/>
    </source>
</evidence>
<evidence type="ECO:0000256" key="1">
    <source>
        <dbReference type="SAM" id="Coils"/>
    </source>
</evidence>
<feature type="domain" description="Kinetochore protein Sos7 coiled-coil" evidence="3">
    <location>
        <begin position="81"/>
        <end position="155"/>
    </location>
</feature>
<organism evidence="4 5">
    <name type="scientific">Cladorrhinum samala</name>
    <dbReference type="NCBI Taxonomy" id="585594"/>
    <lineage>
        <taxon>Eukaryota</taxon>
        <taxon>Fungi</taxon>
        <taxon>Dikarya</taxon>
        <taxon>Ascomycota</taxon>
        <taxon>Pezizomycotina</taxon>
        <taxon>Sordariomycetes</taxon>
        <taxon>Sordariomycetidae</taxon>
        <taxon>Sordariales</taxon>
        <taxon>Podosporaceae</taxon>
        <taxon>Cladorrhinum</taxon>
    </lineage>
</organism>
<evidence type="ECO:0000259" key="3">
    <source>
        <dbReference type="Pfam" id="PF20882"/>
    </source>
</evidence>
<dbReference type="InterPro" id="IPR048781">
    <property type="entry name" value="Sos7_CC"/>
</dbReference>
<dbReference type="GO" id="GO:0000776">
    <property type="term" value="C:kinetochore"/>
    <property type="evidence" value="ECO:0007669"/>
    <property type="project" value="InterPro"/>
</dbReference>
<reference evidence="4" key="2">
    <citation type="submission" date="2023-06" db="EMBL/GenBank/DDBJ databases">
        <authorList>
            <consortium name="Lawrence Berkeley National Laboratory"/>
            <person name="Mondo S.J."/>
            <person name="Hensen N."/>
            <person name="Bonometti L."/>
            <person name="Westerberg I."/>
            <person name="Brannstrom I.O."/>
            <person name="Guillou S."/>
            <person name="Cros-Aarteil S."/>
            <person name="Calhoun S."/>
            <person name="Haridas S."/>
            <person name="Kuo A."/>
            <person name="Pangilinan J."/>
            <person name="Riley R."/>
            <person name="Labutti K."/>
            <person name="Andreopoulos B."/>
            <person name="Lipzen A."/>
            <person name="Chen C."/>
            <person name="Yanf M."/>
            <person name="Daum C."/>
            <person name="Ng V."/>
            <person name="Clum A."/>
            <person name="Steindorff A."/>
            <person name="Ohm R."/>
            <person name="Martin F."/>
            <person name="Silar P."/>
            <person name="Natvig D."/>
            <person name="Lalanne C."/>
            <person name="Gautier V."/>
            <person name="Ament-Velasquez S.L."/>
            <person name="Kruys A."/>
            <person name="Hutchinson M.I."/>
            <person name="Powell A.J."/>
            <person name="Barry K."/>
            <person name="Miller A.N."/>
            <person name="Grigoriev I.V."/>
            <person name="Debuchy R."/>
            <person name="Gladieux P."/>
            <person name="Thoren M.H."/>
            <person name="Johannesson H."/>
        </authorList>
    </citation>
    <scope>NUCLEOTIDE SEQUENCE</scope>
    <source>
        <strain evidence="4">PSN324</strain>
    </source>
</reference>
<name>A0AAV9I182_9PEZI</name>
<dbReference type="GO" id="GO:0034501">
    <property type="term" value="P:protein localization to kinetochore"/>
    <property type="evidence" value="ECO:0007669"/>
    <property type="project" value="InterPro"/>
</dbReference>
<dbReference type="GO" id="GO:0051315">
    <property type="term" value="P:attachment of mitotic spindle microtubules to kinetochore"/>
    <property type="evidence" value="ECO:0007669"/>
    <property type="project" value="TreeGrafter"/>
</dbReference>
<dbReference type="InterPro" id="IPR037475">
    <property type="entry name" value="Sos7"/>
</dbReference>
<dbReference type="EMBL" id="MU864930">
    <property type="protein sequence ID" value="KAK4466736.1"/>
    <property type="molecule type" value="Genomic_DNA"/>
</dbReference>
<dbReference type="Proteomes" id="UP001321749">
    <property type="component" value="Unassembled WGS sequence"/>
</dbReference>
<dbReference type="AlphaFoldDB" id="A0AAV9I182"/>
<gene>
    <name evidence="4" type="ORF">QBC42DRAFT_258830</name>
</gene>
<dbReference type="PANTHER" id="PTHR37329:SF1">
    <property type="entry name" value="KINETOCHORE PROTEIN SOS7"/>
    <property type="match status" value="1"/>
</dbReference>
<comment type="caution">
    <text evidence="4">The sequence shown here is derived from an EMBL/GenBank/DDBJ whole genome shotgun (WGS) entry which is preliminary data.</text>
</comment>
<dbReference type="Pfam" id="PF20882">
    <property type="entry name" value="Sos7"/>
    <property type="match status" value="1"/>
</dbReference>
<keyword evidence="1" id="KW-0175">Coiled coil</keyword>
<dbReference type="PANTHER" id="PTHR37329">
    <property type="entry name" value="KINETOCHORE PROTEIN SOS7"/>
    <property type="match status" value="1"/>
</dbReference>
<protein>
    <submittedName>
        <fullName evidence="4">Kinetochore protein Sos7</fullName>
    </submittedName>
</protein>